<feature type="binding site" evidence="11">
    <location>
        <begin position="29"/>
        <end position="32"/>
    </location>
    <ligand>
        <name>substrate</name>
    </ligand>
</feature>
<feature type="binding site" evidence="11">
    <location>
        <position position="63"/>
    </location>
    <ligand>
        <name>ATP</name>
        <dbReference type="ChEBI" id="CHEBI:30616"/>
    </ligand>
</feature>
<comment type="caution">
    <text evidence="16">The sequence shown here is derived from an EMBL/GenBank/DDBJ whole genome shotgun (WGS) entry which is preliminary data.</text>
</comment>
<proteinExistence type="inferred from homology"/>
<feature type="domain" description="GHMP kinase C-terminal" evidence="14">
    <location>
        <begin position="275"/>
        <end position="352"/>
    </location>
</feature>
<dbReference type="InterPro" id="IPR019741">
    <property type="entry name" value="Galactokinase_CS"/>
</dbReference>
<dbReference type="Gene3D" id="3.30.70.890">
    <property type="entry name" value="GHMP kinase, C-terminal domain"/>
    <property type="match status" value="1"/>
</dbReference>
<dbReference type="Pfam" id="PF08544">
    <property type="entry name" value="GHMP_kinases_C"/>
    <property type="match status" value="1"/>
</dbReference>
<dbReference type="GO" id="GO:0000287">
    <property type="term" value="F:magnesium ion binding"/>
    <property type="evidence" value="ECO:0007669"/>
    <property type="project" value="UniProtKB-UniRule"/>
</dbReference>
<dbReference type="FunFam" id="3.30.70.890:FF:000001">
    <property type="entry name" value="Galactokinase"/>
    <property type="match status" value="1"/>
</dbReference>
<protein>
    <recommendedName>
        <fullName evidence="11 12">Galactokinase</fullName>
        <ecNumber evidence="11 12">2.7.1.6</ecNumber>
    </recommendedName>
    <alternativeName>
        <fullName evidence="11">Galactose kinase</fullName>
    </alternativeName>
</protein>
<dbReference type="Pfam" id="PF10509">
    <property type="entry name" value="GalKase_gal_bdg"/>
    <property type="match status" value="1"/>
</dbReference>
<evidence type="ECO:0000256" key="4">
    <source>
        <dbReference type="ARBA" id="ARBA00022723"/>
    </source>
</evidence>
<feature type="binding site" evidence="11">
    <location>
        <position position="217"/>
    </location>
    <ligand>
        <name>substrate</name>
    </ligand>
</feature>
<dbReference type="InterPro" id="IPR020568">
    <property type="entry name" value="Ribosomal_Su5_D2-typ_SF"/>
</dbReference>
<dbReference type="AlphaFoldDB" id="A0A0J5VB58"/>
<keyword evidence="10 11" id="KW-0119">Carbohydrate metabolism</keyword>
<evidence type="ECO:0000256" key="9">
    <source>
        <dbReference type="ARBA" id="ARBA00023144"/>
    </source>
</evidence>
<feature type="binding site" evidence="11">
    <location>
        <begin position="117"/>
        <end position="123"/>
    </location>
    <ligand>
        <name>ATP</name>
        <dbReference type="ChEBI" id="CHEBI:30616"/>
    </ligand>
</feature>
<keyword evidence="5 11" id="KW-0547">Nucleotide-binding</keyword>
<dbReference type="OrthoDB" id="250531at2"/>
<comment type="catalytic activity">
    <reaction evidence="11">
        <text>alpha-D-galactose + ATP = alpha-D-galactose 1-phosphate + ADP + H(+)</text>
        <dbReference type="Rhea" id="RHEA:13553"/>
        <dbReference type="ChEBI" id="CHEBI:15378"/>
        <dbReference type="ChEBI" id="CHEBI:28061"/>
        <dbReference type="ChEBI" id="CHEBI:30616"/>
        <dbReference type="ChEBI" id="CHEBI:58336"/>
        <dbReference type="ChEBI" id="CHEBI:456216"/>
        <dbReference type="EC" id="2.7.1.6"/>
    </reaction>
</comment>
<evidence type="ECO:0000313" key="16">
    <source>
        <dbReference type="EMBL" id="KZE52559.1"/>
    </source>
</evidence>
<feature type="binding site" evidence="11">
    <location>
        <position position="155"/>
    </location>
    <ligand>
        <name>Mg(2+)</name>
        <dbReference type="ChEBI" id="CHEBI:18420"/>
    </ligand>
</feature>
<dbReference type="GO" id="GO:0004335">
    <property type="term" value="F:galactokinase activity"/>
    <property type="evidence" value="ECO:0007669"/>
    <property type="project" value="UniProtKB-UniRule"/>
</dbReference>
<dbReference type="Pfam" id="PF00288">
    <property type="entry name" value="GHMP_kinases_N"/>
    <property type="match status" value="1"/>
</dbReference>
<dbReference type="NCBIfam" id="NF003705">
    <property type="entry name" value="PRK05322.1"/>
    <property type="match status" value="1"/>
</dbReference>
<feature type="domain" description="GHMP kinase N-terminal" evidence="13">
    <location>
        <begin position="89"/>
        <end position="175"/>
    </location>
</feature>
<feature type="site" description="Transition state stabilizer" evidence="11">
    <location>
        <position position="23"/>
    </location>
</feature>
<comment type="similarity">
    <text evidence="1 11">Belongs to the GHMP kinase family. GalK subfamily.</text>
</comment>
<evidence type="ECO:0000256" key="1">
    <source>
        <dbReference type="ARBA" id="ARBA00006566"/>
    </source>
</evidence>
<accession>A0A0J5VB58</accession>
<dbReference type="FunFam" id="3.30.230.10:FF:000017">
    <property type="entry name" value="Galactokinase"/>
    <property type="match status" value="1"/>
</dbReference>
<evidence type="ECO:0000256" key="7">
    <source>
        <dbReference type="ARBA" id="ARBA00022840"/>
    </source>
</evidence>
<keyword evidence="7 11" id="KW-0067">ATP-binding</keyword>
<dbReference type="InterPro" id="IPR006206">
    <property type="entry name" value="Mevalonate/galactokinase"/>
</dbReference>
<keyword evidence="4 11" id="KW-0479">Metal-binding</keyword>
<dbReference type="PANTHER" id="PTHR10457:SF7">
    <property type="entry name" value="GALACTOKINASE-RELATED"/>
    <property type="match status" value="1"/>
</dbReference>
<dbReference type="PANTHER" id="PTHR10457">
    <property type="entry name" value="MEVALONATE KINASE/GALACTOKINASE"/>
    <property type="match status" value="1"/>
</dbReference>
<feature type="domain" description="Galactokinase N-terminal" evidence="15">
    <location>
        <begin position="6"/>
        <end position="52"/>
    </location>
</feature>
<reference evidence="17" key="1">
    <citation type="submission" date="2016-01" db="EMBL/GenBank/DDBJ databases">
        <title>Whole genome sequencing of Bhargavaea cecembensis T14.</title>
        <authorList>
            <person name="Hong K.W."/>
        </authorList>
    </citation>
    <scope>NUCLEOTIDE SEQUENCE [LARGE SCALE GENOMIC DNA]</scope>
    <source>
        <strain evidence="17">M19</strain>
    </source>
</reference>
<keyword evidence="9 11" id="KW-0299">Galactose metabolism</keyword>
<evidence type="ECO:0000256" key="11">
    <source>
        <dbReference type="HAMAP-Rule" id="MF_00246"/>
    </source>
</evidence>
<comment type="pathway">
    <text evidence="11">Carbohydrate metabolism; galactose metabolism.</text>
</comment>
<dbReference type="PROSITE" id="PS00627">
    <property type="entry name" value="GHMP_KINASES_ATP"/>
    <property type="match status" value="1"/>
</dbReference>
<evidence type="ECO:0000313" key="17">
    <source>
        <dbReference type="Proteomes" id="UP000076510"/>
    </source>
</evidence>
<evidence type="ECO:0000256" key="8">
    <source>
        <dbReference type="ARBA" id="ARBA00022842"/>
    </source>
</evidence>
<keyword evidence="3 11" id="KW-0808">Transferase</keyword>
<gene>
    <name evidence="11" type="primary">galK</name>
    <name evidence="16" type="ORF">AV649_12525</name>
</gene>
<dbReference type="NCBIfam" id="TIGR00131">
    <property type="entry name" value="gal_kin"/>
    <property type="match status" value="1"/>
</dbReference>
<dbReference type="SUPFAM" id="SSF54211">
    <property type="entry name" value="Ribosomal protein S5 domain 2-like"/>
    <property type="match status" value="1"/>
</dbReference>
<dbReference type="SUPFAM" id="SSF55060">
    <property type="entry name" value="GHMP Kinase, C-terminal domain"/>
    <property type="match status" value="1"/>
</dbReference>
<dbReference type="GO" id="GO:0006012">
    <property type="term" value="P:galactose metabolic process"/>
    <property type="evidence" value="ECO:0007669"/>
    <property type="project" value="UniProtKB-UniRule"/>
</dbReference>
<dbReference type="PROSITE" id="PS00106">
    <property type="entry name" value="GALACTOKINASE"/>
    <property type="match status" value="1"/>
</dbReference>
<evidence type="ECO:0000259" key="15">
    <source>
        <dbReference type="Pfam" id="PF10509"/>
    </source>
</evidence>
<dbReference type="HAMAP" id="MF_00246">
    <property type="entry name" value="Galactokinase"/>
    <property type="match status" value="1"/>
</dbReference>
<dbReference type="PRINTS" id="PR00959">
    <property type="entry name" value="MEVGALKINASE"/>
</dbReference>
<dbReference type="RefSeq" id="WP_048013211.1">
    <property type="nucleotide sequence ID" value="NZ_CP085398.1"/>
</dbReference>
<dbReference type="PIRSF" id="PIRSF000530">
    <property type="entry name" value="Galactokinase"/>
    <property type="match status" value="1"/>
</dbReference>
<dbReference type="UniPathway" id="UPA00214"/>
<comment type="function">
    <text evidence="11">Catalyzes the transfer of the gamma-phosphate of ATP to D-galactose to form alpha-D-galactose-1-phosphate (Gal-1-P).</text>
</comment>
<dbReference type="InterPro" id="IPR022963">
    <property type="entry name" value="Galactokinase_bac"/>
</dbReference>
<sequence>MKKLTDVFGGKDEGIRTFFAPGRVNLIGEHTDYTGGLVLPCALGVGTYVSARENGTDLIRLFSENFPEAGIIEVPVYHLAYDPEDGWANYPKGIFHHLLQGEPRGMDLYYQGNIPNGAGLSSSASIEIATAVMVNEWYSLGHSTLDLVLISQEVENRYIGVNCGIMDQFAVGFGKAQRGILLDCGSLKYDYIPLPLEGISIVIANSNVRRELAGSAYNERRKTCEDALLKLEGIASLGELTPEDFSRVMAQLSDEEARRVRHVVTENDRTRRGAELLRNGDIYGFGQLMKESHESLRVDYEVTGDALDALVDAAWQHHGTIGARMTGAGFGGCTVNLVAETAVPSFIQEVGSAYEGSTGRTASFYVVKAGAGASEVTPIR</sequence>
<dbReference type="Gene3D" id="3.30.230.10">
    <property type="match status" value="1"/>
</dbReference>
<dbReference type="InterPro" id="IPR019539">
    <property type="entry name" value="GalKase_N"/>
</dbReference>
<dbReference type="InterPro" id="IPR006204">
    <property type="entry name" value="GHMP_kinase_N_dom"/>
</dbReference>
<evidence type="ECO:0000256" key="12">
    <source>
        <dbReference type="NCBIfam" id="TIGR00131"/>
    </source>
</evidence>
<dbReference type="EC" id="2.7.1.6" evidence="11 12"/>
<dbReference type="InterPro" id="IPR013750">
    <property type="entry name" value="GHMP_kinase_C_dom"/>
</dbReference>
<evidence type="ECO:0000259" key="14">
    <source>
        <dbReference type="Pfam" id="PF08544"/>
    </source>
</evidence>
<evidence type="ECO:0000256" key="3">
    <source>
        <dbReference type="ARBA" id="ARBA00022679"/>
    </source>
</evidence>
<name>A0A0J5VB58_9BACI</name>
<dbReference type="InterPro" id="IPR006203">
    <property type="entry name" value="GHMP_knse_ATP-bd_CS"/>
</dbReference>
<dbReference type="GO" id="GO:0005829">
    <property type="term" value="C:cytosol"/>
    <property type="evidence" value="ECO:0007669"/>
    <property type="project" value="TreeGrafter"/>
</dbReference>
<dbReference type="PRINTS" id="PR00473">
    <property type="entry name" value="GALCTOKINASE"/>
</dbReference>
<dbReference type="Proteomes" id="UP000076510">
    <property type="component" value="Unassembled WGS sequence"/>
</dbReference>
<feature type="binding site" evidence="11">
    <location>
        <position position="123"/>
    </location>
    <ligand>
        <name>Mg(2+)</name>
        <dbReference type="ChEBI" id="CHEBI:18420"/>
    </ligand>
</feature>
<dbReference type="PATRIC" id="fig|189381.10.peg.4567"/>
<evidence type="ECO:0000259" key="13">
    <source>
        <dbReference type="Pfam" id="PF00288"/>
    </source>
</evidence>
<organism evidence="16 17">
    <name type="scientific">Rossellomorea marisflavi</name>
    <dbReference type="NCBI Taxonomy" id="189381"/>
    <lineage>
        <taxon>Bacteria</taxon>
        <taxon>Bacillati</taxon>
        <taxon>Bacillota</taxon>
        <taxon>Bacilli</taxon>
        <taxon>Bacillales</taxon>
        <taxon>Bacillaceae</taxon>
        <taxon>Rossellomorea</taxon>
    </lineage>
</organism>
<dbReference type="EMBL" id="LQQY01000004">
    <property type="protein sequence ID" value="KZE52559.1"/>
    <property type="molecule type" value="Genomic_DNA"/>
</dbReference>
<keyword evidence="2 11" id="KW-0963">Cytoplasm</keyword>
<evidence type="ECO:0000256" key="5">
    <source>
        <dbReference type="ARBA" id="ARBA00022741"/>
    </source>
</evidence>
<keyword evidence="8 11" id="KW-0460">Magnesium</keyword>
<keyword evidence="6 11" id="KW-0418">Kinase</keyword>
<evidence type="ECO:0000256" key="6">
    <source>
        <dbReference type="ARBA" id="ARBA00022777"/>
    </source>
</evidence>
<feature type="active site" description="Proton acceptor" evidence="11">
    <location>
        <position position="167"/>
    </location>
</feature>
<dbReference type="GO" id="GO:0005524">
    <property type="term" value="F:ATP binding"/>
    <property type="evidence" value="ECO:0007669"/>
    <property type="project" value="UniProtKB-UniRule"/>
</dbReference>
<dbReference type="InterPro" id="IPR000705">
    <property type="entry name" value="Galactokinase"/>
</dbReference>
<comment type="subcellular location">
    <subcellularLocation>
        <location evidence="11">Cytoplasm</location>
    </subcellularLocation>
</comment>
<dbReference type="InterPro" id="IPR014721">
    <property type="entry name" value="Ribsml_uS5_D2-typ_fold_subgr"/>
</dbReference>
<evidence type="ECO:0000256" key="10">
    <source>
        <dbReference type="ARBA" id="ARBA00023277"/>
    </source>
</evidence>
<dbReference type="InterPro" id="IPR036554">
    <property type="entry name" value="GHMP_kinase_C_sf"/>
</dbReference>
<evidence type="ECO:0000256" key="2">
    <source>
        <dbReference type="ARBA" id="ARBA00022490"/>
    </source>
</evidence>